<dbReference type="KEGG" id="cbaa:SRAA_1921"/>
<reference evidence="9 10" key="1">
    <citation type="journal article" date="2014" name="Nat. Commun.">
        <title>Physiological and genomic features of highly alkaliphilic hydrogen-utilizing Betaproteobacteria from a continental serpentinizing site.</title>
        <authorList>
            <person name="Suzuki S."/>
            <person name="Kuenen J.G."/>
            <person name="Schipper K."/>
            <person name="van der Velde S."/>
            <person name="Ishii S."/>
            <person name="Wu A."/>
            <person name="Sorokin D.Y."/>
            <person name="Tenney A."/>
            <person name="Meng X.Y."/>
            <person name="Morrill P.L."/>
            <person name="Kamagata Y."/>
            <person name="Muyzer G."/>
            <person name="Nealson K.H."/>
        </authorList>
    </citation>
    <scope>NUCLEOTIDE SEQUENCE [LARGE SCALE GENOMIC DNA]</scope>
    <source>
        <strain evidence="9 10">A1</strain>
    </source>
</reference>
<evidence type="ECO:0000256" key="6">
    <source>
        <dbReference type="ARBA" id="ARBA00023136"/>
    </source>
</evidence>
<keyword evidence="3" id="KW-1003">Cell membrane</keyword>
<evidence type="ECO:0000259" key="8">
    <source>
        <dbReference type="Pfam" id="PF07219"/>
    </source>
</evidence>
<feature type="transmembrane region" description="Helical" evidence="7">
    <location>
        <begin position="42"/>
        <end position="68"/>
    </location>
</feature>
<gene>
    <name evidence="9" type="ORF">SRAA_1921</name>
</gene>
<dbReference type="NCBIfam" id="TIGR00540">
    <property type="entry name" value="TPR_hemY_coli"/>
    <property type="match status" value="1"/>
</dbReference>
<evidence type="ECO:0000313" key="10">
    <source>
        <dbReference type="Proteomes" id="UP000067461"/>
    </source>
</evidence>
<name>A0A060NKE1_9BURK</name>
<evidence type="ECO:0000256" key="1">
    <source>
        <dbReference type="ARBA" id="ARBA00004141"/>
    </source>
</evidence>
<keyword evidence="10" id="KW-1185">Reference proteome</keyword>
<dbReference type="AlphaFoldDB" id="A0A060NKE1"/>
<evidence type="ECO:0000256" key="5">
    <source>
        <dbReference type="ARBA" id="ARBA00022989"/>
    </source>
</evidence>
<evidence type="ECO:0000256" key="3">
    <source>
        <dbReference type="ARBA" id="ARBA00022475"/>
    </source>
</evidence>
<dbReference type="EMBL" id="AP014568">
    <property type="protein sequence ID" value="BAO81775.1"/>
    <property type="molecule type" value="Genomic_DNA"/>
</dbReference>
<dbReference type="OrthoDB" id="9151794at2"/>
<evidence type="ECO:0000256" key="7">
    <source>
        <dbReference type="SAM" id="Phobius"/>
    </source>
</evidence>
<keyword evidence="4 7" id="KW-0812">Transmembrane</keyword>
<sequence>MKNVIWFLLLAAVAVVAALLVGDNQAVVSVFWAPWRIDMSLNLVLIGLLLGFVLLHLALRGIALLRGLPQRAQRWRLRQQEKAVYVGLLEALIQQLAGRFVRAQTSAEQALQALERLPAATLAHQSRWLLLARLLLAESAHSLGNTGRRDAVIEAALAEPSSDAAAVREAALLRASAWAIEARDPVQARTWWQQLPQGAARRIQALRLRLKLAQLERDSPVAIDTVRQLRKHKAFSTAAAASLLQTLVSEALQQTHDAEQLLRVWKGLDARERADAGLALQFLRQWVRLRPRGVGAADGVAGAAQAAAGHLPEGSRWRDEALQTLMGAYTQLEGAAQHRSIRVLQDLLPELDAGWLAQLDAAQAARPADAGLQYLAGQALMQRQLWGKANQMLQQASRSLQDAGLRRRAWRALAQLAEQRGDEAVAQQAWKQAALCEEAGL</sequence>
<protein>
    <submittedName>
        <fullName evidence="9">Uncharacterized enzyme of heme biosynthesis</fullName>
    </submittedName>
</protein>
<dbReference type="InterPro" id="IPR005254">
    <property type="entry name" value="Heme_biosyn_assoc_TPR_pro"/>
</dbReference>
<proteinExistence type="predicted"/>
<evidence type="ECO:0000313" key="9">
    <source>
        <dbReference type="EMBL" id="BAO81775.1"/>
    </source>
</evidence>
<dbReference type="HOGENOM" id="CLU_037501_0_1_4"/>
<evidence type="ECO:0000256" key="2">
    <source>
        <dbReference type="ARBA" id="ARBA00004236"/>
    </source>
</evidence>
<feature type="domain" description="HemY N-terminal" evidence="8">
    <location>
        <begin position="28"/>
        <end position="122"/>
    </location>
</feature>
<dbReference type="Proteomes" id="UP000067461">
    <property type="component" value="Chromosome"/>
</dbReference>
<dbReference type="GO" id="GO:0042168">
    <property type="term" value="P:heme metabolic process"/>
    <property type="evidence" value="ECO:0007669"/>
    <property type="project" value="InterPro"/>
</dbReference>
<comment type="subcellular location">
    <subcellularLocation>
        <location evidence="2">Cell membrane</location>
    </subcellularLocation>
    <subcellularLocation>
        <location evidence="1">Membrane</location>
        <topology evidence="1">Multi-pass membrane protein</topology>
    </subcellularLocation>
</comment>
<dbReference type="STRING" id="1458425.SRAA_1921"/>
<dbReference type="InterPro" id="IPR010817">
    <property type="entry name" value="HemY_N"/>
</dbReference>
<dbReference type="Pfam" id="PF07219">
    <property type="entry name" value="HemY_N"/>
    <property type="match status" value="1"/>
</dbReference>
<dbReference type="RefSeq" id="WP_045532372.1">
    <property type="nucleotide sequence ID" value="NZ_AP014568.1"/>
</dbReference>
<keyword evidence="6 7" id="KW-0472">Membrane</keyword>
<evidence type="ECO:0000256" key="4">
    <source>
        <dbReference type="ARBA" id="ARBA00022692"/>
    </source>
</evidence>
<keyword evidence="5 7" id="KW-1133">Transmembrane helix</keyword>
<accession>A0A060NKE1</accession>
<dbReference type="GO" id="GO:0005886">
    <property type="term" value="C:plasma membrane"/>
    <property type="evidence" value="ECO:0007669"/>
    <property type="project" value="UniProtKB-SubCell"/>
</dbReference>
<organism evidence="9 10">
    <name type="scientific">Serpentinimonas raichei</name>
    <dbReference type="NCBI Taxonomy" id="1458425"/>
    <lineage>
        <taxon>Bacteria</taxon>
        <taxon>Pseudomonadati</taxon>
        <taxon>Pseudomonadota</taxon>
        <taxon>Betaproteobacteria</taxon>
        <taxon>Burkholderiales</taxon>
        <taxon>Comamonadaceae</taxon>
        <taxon>Serpentinimonas</taxon>
    </lineage>
</organism>